<keyword evidence="4 5" id="KW-0472">Membrane</keyword>
<gene>
    <name evidence="6" type="ORF">US96_C0007G0018</name>
</gene>
<keyword evidence="6" id="KW-0808">Transferase</keyword>
<feature type="transmembrane region" description="Helical" evidence="5">
    <location>
        <begin position="169"/>
        <end position="188"/>
    </location>
</feature>
<evidence type="ECO:0000256" key="2">
    <source>
        <dbReference type="ARBA" id="ARBA00022692"/>
    </source>
</evidence>
<comment type="caution">
    <text evidence="6">The sequence shown here is derived from an EMBL/GenBank/DDBJ whole genome shotgun (WGS) entry which is preliminary data.</text>
</comment>
<dbReference type="InterPro" id="IPR000537">
    <property type="entry name" value="UbiA_prenyltransferase"/>
</dbReference>
<proteinExistence type="predicted"/>
<evidence type="ECO:0000313" key="7">
    <source>
        <dbReference type="Proteomes" id="UP000034181"/>
    </source>
</evidence>
<evidence type="ECO:0000256" key="4">
    <source>
        <dbReference type="ARBA" id="ARBA00023136"/>
    </source>
</evidence>
<dbReference type="GO" id="GO:0016020">
    <property type="term" value="C:membrane"/>
    <property type="evidence" value="ECO:0007669"/>
    <property type="project" value="UniProtKB-SubCell"/>
</dbReference>
<dbReference type="GO" id="GO:0016765">
    <property type="term" value="F:transferase activity, transferring alkyl or aryl (other than methyl) groups"/>
    <property type="evidence" value="ECO:0007669"/>
    <property type="project" value="InterPro"/>
</dbReference>
<protein>
    <submittedName>
        <fullName evidence="6">4-hydroxybenzoate octaprenyltransferase</fullName>
    </submittedName>
</protein>
<dbReference type="Gene3D" id="1.20.120.1780">
    <property type="entry name" value="UbiA prenyltransferase"/>
    <property type="match status" value="1"/>
</dbReference>
<sequence>MSRKTLSGLLALSRWKEFLGFVIPLTLLGSLLGTQEGNLGLDFRVIVVLIGNLLAVAYAFMLNDIEDAADDSLDPKKKLRNPVSSKRVSKTLAYRACFLTALLTLIFYSLAGLWVLWIGLATLLLSHFYSWKKVRLKAWPVVDIVSHSLMLSGLLILSGYYAYETSPGVVWFVIAGAILFSVYGQLYNQLRDFKVDKRAGLKNTAIMVGQDNTQMLLYISLLLGVICLAFATYKGVFPVWIGLIAIASGILTKKYRAKTDIGGTAAIDVTATFQLQAELVVNATVLSWLAVEVIKQLF</sequence>
<name>A0A0G0KJI8_9BACT</name>
<accession>A0A0G0KJI8</accession>
<evidence type="ECO:0000256" key="3">
    <source>
        <dbReference type="ARBA" id="ARBA00022989"/>
    </source>
</evidence>
<organism evidence="6 7">
    <name type="scientific">Candidatus Woesebacteria bacterium GW2011_GWB1_38_5b</name>
    <dbReference type="NCBI Taxonomy" id="1618569"/>
    <lineage>
        <taxon>Bacteria</taxon>
        <taxon>Candidatus Woeseibacteriota</taxon>
    </lineage>
</organism>
<dbReference type="AlphaFoldDB" id="A0A0G0KJI8"/>
<dbReference type="EMBL" id="LBUZ01000007">
    <property type="protein sequence ID" value="KKQ75670.1"/>
    <property type="molecule type" value="Genomic_DNA"/>
</dbReference>
<evidence type="ECO:0000256" key="1">
    <source>
        <dbReference type="ARBA" id="ARBA00004141"/>
    </source>
</evidence>
<keyword evidence="3 5" id="KW-1133">Transmembrane helix</keyword>
<evidence type="ECO:0000256" key="5">
    <source>
        <dbReference type="SAM" id="Phobius"/>
    </source>
</evidence>
<feature type="transmembrane region" description="Helical" evidence="5">
    <location>
        <begin position="215"/>
        <end position="231"/>
    </location>
</feature>
<dbReference type="InterPro" id="IPR044878">
    <property type="entry name" value="UbiA_sf"/>
</dbReference>
<evidence type="ECO:0000313" key="6">
    <source>
        <dbReference type="EMBL" id="KKQ75670.1"/>
    </source>
</evidence>
<reference evidence="6 7" key="1">
    <citation type="journal article" date="2015" name="Nature">
        <title>rRNA introns, odd ribosomes, and small enigmatic genomes across a large radiation of phyla.</title>
        <authorList>
            <person name="Brown C.T."/>
            <person name="Hug L.A."/>
            <person name="Thomas B.C."/>
            <person name="Sharon I."/>
            <person name="Castelle C.J."/>
            <person name="Singh A."/>
            <person name="Wilkins M.J."/>
            <person name="Williams K.H."/>
            <person name="Banfield J.F."/>
        </authorList>
    </citation>
    <scope>NUCLEOTIDE SEQUENCE [LARGE SCALE GENOMIC DNA]</scope>
</reference>
<feature type="transmembrane region" description="Helical" evidence="5">
    <location>
        <begin position="138"/>
        <end position="163"/>
    </location>
</feature>
<dbReference type="Pfam" id="PF01040">
    <property type="entry name" value="UbiA"/>
    <property type="match status" value="1"/>
</dbReference>
<dbReference type="Proteomes" id="UP000034181">
    <property type="component" value="Unassembled WGS sequence"/>
</dbReference>
<keyword evidence="2 5" id="KW-0812">Transmembrane</keyword>
<dbReference type="Gene3D" id="1.10.357.140">
    <property type="entry name" value="UbiA prenyltransferase"/>
    <property type="match status" value="1"/>
</dbReference>
<comment type="subcellular location">
    <subcellularLocation>
        <location evidence="1">Membrane</location>
        <topology evidence="1">Multi-pass membrane protein</topology>
    </subcellularLocation>
</comment>
<feature type="transmembrane region" description="Helical" evidence="5">
    <location>
        <begin position="92"/>
        <end position="108"/>
    </location>
</feature>
<feature type="transmembrane region" description="Helical" evidence="5">
    <location>
        <begin position="43"/>
        <end position="62"/>
    </location>
</feature>